<dbReference type="Gene3D" id="2.30.30.490">
    <property type="match status" value="1"/>
</dbReference>
<evidence type="ECO:0000256" key="4">
    <source>
        <dbReference type="ARBA" id="ARBA00023125"/>
    </source>
</evidence>
<dbReference type="SUPFAM" id="SSF46689">
    <property type="entry name" value="Homeodomain-like"/>
    <property type="match status" value="1"/>
</dbReference>
<evidence type="ECO:0000313" key="7">
    <source>
        <dbReference type="EMBL" id="VDP19278.1"/>
    </source>
</evidence>
<dbReference type="GO" id="GO:0016581">
    <property type="term" value="C:NuRD complex"/>
    <property type="evidence" value="ECO:0007669"/>
    <property type="project" value="TreeGrafter"/>
</dbReference>
<name>A0A183MIG1_9TREM</name>
<dbReference type="SMART" id="SM01189">
    <property type="entry name" value="ELM2"/>
    <property type="match status" value="1"/>
</dbReference>
<dbReference type="Pfam" id="PF01448">
    <property type="entry name" value="ELM2"/>
    <property type="match status" value="1"/>
</dbReference>
<keyword evidence="1" id="KW-0479">Metal-binding</keyword>
<keyword evidence="3" id="KW-0862">Zinc</keyword>
<dbReference type="PROSITE" id="PS51156">
    <property type="entry name" value="ELM2"/>
    <property type="match status" value="1"/>
</dbReference>
<dbReference type="GO" id="GO:0003714">
    <property type="term" value="F:transcription corepressor activity"/>
    <property type="evidence" value="ECO:0007669"/>
    <property type="project" value="TreeGrafter"/>
</dbReference>
<dbReference type="GO" id="GO:0003677">
    <property type="term" value="F:DNA binding"/>
    <property type="evidence" value="ECO:0007669"/>
    <property type="project" value="UniProtKB-KW"/>
</dbReference>
<dbReference type="InterPro" id="IPR017884">
    <property type="entry name" value="SANT_dom"/>
</dbReference>
<dbReference type="AlphaFoldDB" id="A0A183MIG1"/>
<evidence type="ECO:0000256" key="2">
    <source>
        <dbReference type="ARBA" id="ARBA00022771"/>
    </source>
</evidence>
<sequence length="809" mass="90254">MHGHVEAFRGEKHFVYFEVAAASPYHIRKIEELNKKIHHRELFLSRHLETLPATHIRGKCTVTLHTETEPYHIYLTKDDTFFFQLVYDPLQKTLQADQGSIREGPQYQAEIEPYHPFLEYSTDESTHEQLLWRPDNNLTPSDLDSYLLLIRSLATLGRSFYPPHILRQPNLTMSAAAAARDTTHQFALDTLHSANYNISQALQMLAPHGQPILKLDEMEQWSASEGNLFEEALEKYGKCFYEIQNDFLPWKYPKSLVEFYYMWKTTDHYVQQKRMKAIEAEHHLKQVYIPNYNKPNPAVLYPVTSDSSSSASGCEGCPNLTSTLWYALGPSHSPLKVCVDCWNYWKRYGDLKSTSLLDKVSEPISSNPTCASSSDSKTMNVSKANIYITELQTRKNSSTVSTDHSTKSNDLGVNNSNAYVLASKVRTSVSFHFVASVTLRIARRLCVTSSPRRRARQPFKRLTFLTGFHKDTLPLLTKLTPAESHKLTKRFRNISAVGKCKSRGVSLHSLVSRLHKTKCSSSNGVETVLAGEPLSMTIENPKCAPSDTALDLAVNGLVTTCDSGSLKDRGSMPNSDEHSGDFIRLIFFLENSLSFFAKASNNFLLVRLSSHLLSFEQQDIVLCTASASAGMLSGPAALPLLICLMAMLISSIVGGPKLIGRSMGAASMLIGFSGAGRFKNADCISTKNPNATIPDDESNIEVMSNNHGCINLGPKRRFTVGSDVDGASTLMYRATQLIKRSRRKFLSLTELRRFGRHPWFDFNVGLHSQNGLHPISSNLKKKSHAVTTNSTTETDLPNPGIVTSSSSAH</sequence>
<reference evidence="7 8" key="1">
    <citation type="submission" date="2018-11" db="EMBL/GenBank/DDBJ databases">
        <authorList>
            <consortium name="Pathogen Informatics"/>
        </authorList>
    </citation>
    <scope>NUCLEOTIDE SEQUENCE [LARGE SCALE GENOMIC DNA]</scope>
    <source>
        <strain evidence="7 8">Zambia</strain>
    </source>
</reference>
<evidence type="ECO:0000256" key="5">
    <source>
        <dbReference type="ARBA" id="ARBA00023242"/>
    </source>
</evidence>
<accession>A0A183MIG1</accession>
<feature type="compositionally biased region" description="Polar residues" evidence="6">
    <location>
        <begin position="785"/>
        <end position="809"/>
    </location>
</feature>
<dbReference type="InterPro" id="IPR001005">
    <property type="entry name" value="SANT/Myb"/>
</dbReference>
<dbReference type="EMBL" id="UZAI01017007">
    <property type="protein sequence ID" value="VDP19278.1"/>
    <property type="molecule type" value="Genomic_DNA"/>
</dbReference>
<protein>
    <submittedName>
        <fullName evidence="7">Uncharacterized protein</fullName>
    </submittedName>
</protein>
<dbReference type="Gene3D" id="4.10.1240.50">
    <property type="match status" value="1"/>
</dbReference>
<dbReference type="GO" id="GO:0042826">
    <property type="term" value="F:histone deacetylase binding"/>
    <property type="evidence" value="ECO:0007669"/>
    <property type="project" value="TreeGrafter"/>
</dbReference>
<evidence type="ECO:0000256" key="6">
    <source>
        <dbReference type="SAM" id="MobiDB-lite"/>
    </source>
</evidence>
<keyword evidence="8" id="KW-1185">Reference proteome</keyword>
<dbReference type="PANTHER" id="PTHR10865">
    <property type="entry name" value="METASTASIS-ASSOCIATED PROTEIN AND MESODERM INDUCTION EARLY RESPONSE PROTEIN"/>
    <property type="match status" value="1"/>
</dbReference>
<evidence type="ECO:0000256" key="3">
    <source>
        <dbReference type="ARBA" id="ARBA00022833"/>
    </source>
</evidence>
<keyword evidence="4" id="KW-0238">DNA-binding</keyword>
<dbReference type="InterPro" id="IPR040138">
    <property type="entry name" value="MIER/MTA"/>
</dbReference>
<evidence type="ECO:0000313" key="8">
    <source>
        <dbReference type="Proteomes" id="UP000277204"/>
    </source>
</evidence>
<organism evidence="7 8">
    <name type="scientific">Schistosoma margrebowiei</name>
    <dbReference type="NCBI Taxonomy" id="48269"/>
    <lineage>
        <taxon>Eukaryota</taxon>
        <taxon>Metazoa</taxon>
        <taxon>Spiralia</taxon>
        <taxon>Lophotrochozoa</taxon>
        <taxon>Platyhelminthes</taxon>
        <taxon>Trematoda</taxon>
        <taxon>Digenea</taxon>
        <taxon>Strigeidida</taxon>
        <taxon>Schistosomatoidea</taxon>
        <taxon>Schistosomatidae</taxon>
        <taxon>Schistosoma</taxon>
    </lineage>
</organism>
<dbReference type="PROSITE" id="PS51038">
    <property type="entry name" value="BAH"/>
    <property type="match status" value="1"/>
</dbReference>
<dbReference type="Proteomes" id="UP000277204">
    <property type="component" value="Unassembled WGS sequence"/>
</dbReference>
<feature type="region of interest" description="Disordered" evidence="6">
    <location>
        <begin position="775"/>
        <end position="809"/>
    </location>
</feature>
<keyword evidence="5" id="KW-0539">Nucleus</keyword>
<dbReference type="CDD" id="cd11661">
    <property type="entry name" value="SANT_MTA3_like"/>
    <property type="match status" value="1"/>
</dbReference>
<dbReference type="STRING" id="48269.A0A183MIG1"/>
<dbReference type="PANTHER" id="PTHR10865:SF29">
    <property type="entry name" value="METASTASIS ASSOCIATED 1-LIKE, ISOFORM D"/>
    <property type="match status" value="1"/>
</dbReference>
<dbReference type="Gene3D" id="1.10.10.60">
    <property type="entry name" value="Homeodomain-like"/>
    <property type="match status" value="1"/>
</dbReference>
<dbReference type="InterPro" id="IPR009057">
    <property type="entry name" value="Homeodomain-like_sf"/>
</dbReference>
<gene>
    <name evidence="7" type="ORF">SMRZ_LOCUS15836</name>
</gene>
<dbReference type="GO" id="GO:0008270">
    <property type="term" value="F:zinc ion binding"/>
    <property type="evidence" value="ECO:0007669"/>
    <property type="project" value="UniProtKB-KW"/>
</dbReference>
<proteinExistence type="predicted"/>
<dbReference type="InterPro" id="IPR043151">
    <property type="entry name" value="BAH_sf"/>
</dbReference>
<dbReference type="InterPro" id="IPR000949">
    <property type="entry name" value="ELM2_dom"/>
</dbReference>
<dbReference type="PROSITE" id="PS51293">
    <property type="entry name" value="SANT"/>
    <property type="match status" value="1"/>
</dbReference>
<dbReference type="InterPro" id="IPR001025">
    <property type="entry name" value="BAH_dom"/>
</dbReference>
<dbReference type="SMART" id="SM00717">
    <property type="entry name" value="SANT"/>
    <property type="match status" value="1"/>
</dbReference>
<dbReference type="GO" id="GO:0000122">
    <property type="term" value="P:negative regulation of transcription by RNA polymerase II"/>
    <property type="evidence" value="ECO:0007669"/>
    <property type="project" value="TreeGrafter"/>
</dbReference>
<evidence type="ECO:0000256" key="1">
    <source>
        <dbReference type="ARBA" id="ARBA00022723"/>
    </source>
</evidence>
<dbReference type="GO" id="GO:0003682">
    <property type="term" value="F:chromatin binding"/>
    <property type="evidence" value="ECO:0007669"/>
    <property type="project" value="InterPro"/>
</dbReference>
<dbReference type="Pfam" id="PF01426">
    <property type="entry name" value="BAH"/>
    <property type="match status" value="1"/>
</dbReference>
<dbReference type="FunFam" id="1.10.10.60:FF:000012">
    <property type="entry name" value="Metastasis-associated 1 family, member 3"/>
    <property type="match status" value="1"/>
</dbReference>
<keyword evidence="2" id="KW-0863">Zinc-finger</keyword>
<dbReference type="GO" id="GO:0003713">
    <property type="term" value="F:transcription coactivator activity"/>
    <property type="evidence" value="ECO:0007669"/>
    <property type="project" value="TreeGrafter"/>
</dbReference>